<gene>
    <name evidence="1" type="ordered locus">Lcho_2199</name>
</gene>
<name>B1Y3D7_LEPCP</name>
<keyword evidence="2" id="KW-1185">Reference proteome</keyword>
<proteinExistence type="predicted"/>
<dbReference type="RefSeq" id="WP_012347225.1">
    <property type="nucleotide sequence ID" value="NC_010524.1"/>
</dbReference>
<dbReference type="AlphaFoldDB" id="B1Y3D7"/>
<evidence type="ECO:0000313" key="1">
    <source>
        <dbReference type="EMBL" id="ACB34465.1"/>
    </source>
</evidence>
<protein>
    <submittedName>
        <fullName evidence="1">Uncharacterized protein</fullName>
    </submittedName>
</protein>
<evidence type="ECO:0000313" key="2">
    <source>
        <dbReference type="Proteomes" id="UP000001693"/>
    </source>
</evidence>
<dbReference type="HOGENOM" id="CLU_2508668_0_0_4"/>
<reference evidence="1 2" key="1">
    <citation type="submission" date="2008-03" db="EMBL/GenBank/DDBJ databases">
        <title>Complete sequence of Leptothrix cholodnii SP-6.</title>
        <authorList>
            <consortium name="US DOE Joint Genome Institute"/>
            <person name="Copeland A."/>
            <person name="Lucas S."/>
            <person name="Lapidus A."/>
            <person name="Glavina del Rio T."/>
            <person name="Dalin E."/>
            <person name="Tice H."/>
            <person name="Bruce D."/>
            <person name="Goodwin L."/>
            <person name="Pitluck S."/>
            <person name="Chertkov O."/>
            <person name="Brettin T."/>
            <person name="Detter J.C."/>
            <person name="Han C."/>
            <person name="Kuske C.R."/>
            <person name="Schmutz J."/>
            <person name="Larimer F."/>
            <person name="Land M."/>
            <person name="Hauser L."/>
            <person name="Kyrpides N."/>
            <person name="Lykidis A."/>
            <person name="Emerson D."/>
            <person name="Richardson P."/>
        </authorList>
    </citation>
    <scope>NUCLEOTIDE SEQUENCE [LARGE SCALE GENOMIC DNA]</scope>
    <source>
        <strain evidence="2">ATCC 51168 / LMG 8142 / SP-6</strain>
    </source>
</reference>
<dbReference type="STRING" id="395495.Lcho_2199"/>
<sequence>MSEQTTQAGALAVLHSVLERTIEEARALLRKPVWDDFDAGQSVALYGMLHWARCQADVWADMTGDELLSDLVRRFDPDELLRGGA</sequence>
<dbReference type="Proteomes" id="UP000001693">
    <property type="component" value="Chromosome"/>
</dbReference>
<accession>B1Y3D7</accession>
<dbReference type="KEGG" id="lch:Lcho_2199"/>
<organism evidence="1 2">
    <name type="scientific">Leptothrix cholodnii (strain ATCC 51168 / LMG 8142 / SP-6)</name>
    <name type="common">Leptothrix discophora (strain SP-6)</name>
    <dbReference type="NCBI Taxonomy" id="395495"/>
    <lineage>
        <taxon>Bacteria</taxon>
        <taxon>Pseudomonadati</taxon>
        <taxon>Pseudomonadota</taxon>
        <taxon>Betaproteobacteria</taxon>
        <taxon>Burkholderiales</taxon>
        <taxon>Sphaerotilaceae</taxon>
        <taxon>Leptothrix</taxon>
    </lineage>
</organism>
<dbReference type="EMBL" id="CP001013">
    <property type="protein sequence ID" value="ACB34465.1"/>
    <property type="molecule type" value="Genomic_DNA"/>
</dbReference>